<reference evidence="9" key="1">
    <citation type="submission" date="2019-12" db="EMBL/GenBank/DDBJ databases">
        <title>Complete genome of Terracaulis silvestris 0127_4.</title>
        <authorList>
            <person name="Vieira S."/>
            <person name="Riedel T."/>
            <person name="Sproer C."/>
            <person name="Pascual J."/>
            <person name="Boedeker C."/>
            <person name="Overmann J."/>
        </authorList>
    </citation>
    <scope>NUCLEOTIDE SEQUENCE [LARGE SCALE GENOMIC DNA]</scope>
    <source>
        <strain evidence="9">0127_4</strain>
    </source>
</reference>
<proteinExistence type="inferred from homology"/>
<keyword evidence="4" id="KW-0812">Transmembrane</keyword>
<dbReference type="Pfam" id="PF02534">
    <property type="entry name" value="T4SS-DNA_transf"/>
    <property type="match status" value="1"/>
</dbReference>
<organism evidence="8 9">
    <name type="scientific">Terricaulis silvestris</name>
    <dbReference type="NCBI Taxonomy" id="2686094"/>
    <lineage>
        <taxon>Bacteria</taxon>
        <taxon>Pseudomonadati</taxon>
        <taxon>Pseudomonadota</taxon>
        <taxon>Alphaproteobacteria</taxon>
        <taxon>Caulobacterales</taxon>
        <taxon>Caulobacteraceae</taxon>
        <taxon>Terricaulis</taxon>
    </lineage>
</organism>
<evidence type="ECO:0000256" key="6">
    <source>
        <dbReference type="ARBA" id="ARBA00023136"/>
    </source>
</evidence>
<gene>
    <name evidence="8" type="primary">traG_1</name>
    <name evidence="8" type="ORF">DSM104635_01337</name>
</gene>
<dbReference type="CDD" id="cd01127">
    <property type="entry name" value="TrwB_TraG_TraD_VirD4"/>
    <property type="match status" value="2"/>
</dbReference>
<keyword evidence="6" id="KW-0472">Membrane</keyword>
<evidence type="ECO:0000256" key="4">
    <source>
        <dbReference type="ARBA" id="ARBA00022692"/>
    </source>
</evidence>
<keyword evidence="9" id="KW-1185">Reference proteome</keyword>
<accession>A0A6I6MMF8</accession>
<dbReference type="AlphaFoldDB" id="A0A6I6MMF8"/>
<evidence type="ECO:0000313" key="9">
    <source>
        <dbReference type="Proteomes" id="UP000431269"/>
    </source>
</evidence>
<comment type="subcellular location">
    <subcellularLocation>
        <location evidence="1">Cell membrane</location>
        <topology evidence="1">Multi-pass membrane protein</topology>
    </subcellularLocation>
</comment>
<evidence type="ECO:0000256" key="3">
    <source>
        <dbReference type="ARBA" id="ARBA00022475"/>
    </source>
</evidence>
<evidence type="ECO:0000256" key="7">
    <source>
        <dbReference type="SAM" id="MobiDB-lite"/>
    </source>
</evidence>
<dbReference type="InterPro" id="IPR027417">
    <property type="entry name" value="P-loop_NTPase"/>
</dbReference>
<evidence type="ECO:0000256" key="1">
    <source>
        <dbReference type="ARBA" id="ARBA00004651"/>
    </source>
</evidence>
<dbReference type="PANTHER" id="PTHR37937">
    <property type="entry name" value="CONJUGATIVE TRANSFER: DNA TRANSPORT"/>
    <property type="match status" value="1"/>
</dbReference>
<keyword evidence="3" id="KW-1003">Cell membrane</keyword>
<name>A0A6I6MMF8_9CAUL</name>
<sequence>MSRPRTTRSRKKPPVASEQVLRPEVMDLLLGWKHEDQKDPIGFGAPRANEAAIQGEVPILYSEDRHLLTIAPTGAGKGRGVIIPNLLRFEGSVIVIDPKGETWHVTHRRRKEMGQEVRLLDPFGAVSKKTDALNPFDLFDRPGALLDADAEMLASLLAGDVGFHKEPFWDNWGRSLMAGVIAAVAETAPKSERHFGRVREILMSDDAVYNLAALIENHEQLNRLSKQNISSFLPITEQTRSGILSTAQSYLKVVNSDSALRSLSKSTIDLGAVRRGDPMTIYIVIPPDKLESHGALLRLWVGALMLTVMGRKRRPKRSTLFLLDECAQLGEFGPLRQSMTLLRGYGLQVWPFFQDLSQLQRLYPKDWRTIFNNAGVFQLFGVANHLMAKESSELIGDINADVLRAMAKDRQIISVSNEKAMSARLPDYLMDAPFAGQFDPNPMFEPDPGPTKRRPSRAR</sequence>
<dbReference type="Proteomes" id="UP000431269">
    <property type="component" value="Chromosome"/>
</dbReference>
<dbReference type="KEGG" id="tsv:DSM104635_01337"/>
<dbReference type="Gene3D" id="3.40.50.300">
    <property type="entry name" value="P-loop containing nucleotide triphosphate hydrolases"/>
    <property type="match status" value="1"/>
</dbReference>
<dbReference type="SUPFAM" id="SSF52540">
    <property type="entry name" value="P-loop containing nucleoside triphosphate hydrolases"/>
    <property type="match status" value="1"/>
</dbReference>
<protein>
    <submittedName>
        <fullName evidence="8">Conjugal transfer protein TraG</fullName>
    </submittedName>
</protein>
<dbReference type="PANTHER" id="PTHR37937:SF1">
    <property type="entry name" value="CONJUGATIVE TRANSFER: DNA TRANSPORT"/>
    <property type="match status" value="1"/>
</dbReference>
<evidence type="ECO:0000256" key="2">
    <source>
        <dbReference type="ARBA" id="ARBA00008806"/>
    </source>
</evidence>
<dbReference type="InterPro" id="IPR003688">
    <property type="entry name" value="TraG/VirD4"/>
</dbReference>
<evidence type="ECO:0000256" key="5">
    <source>
        <dbReference type="ARBA" id="ARBA00022989"/>
    </source>
</evidence>
<dbReference type="EMBL" id="CP047045">
    <property type="protein sequence ID" value="QGZ94518.1"/>
    <property type="molecule type" value="Genomic_DNA"/>
</dbReference>
<comment type="similarity">
    <text evidence="2">Belongs to the VirD4/TraG family.</text>
</comment>
<evidence type="ECO:0000313" key="8">
    <source>
        <dbReference type="EMBL" id="QGZ94518.1"/>
    </source>
</evidence>
<dbReference type="GO" id="GO:0005886">
    <property type="term" value="C:plasma membrane"/>
    <property type="evidence" value="ECO:0007669"/>
    <property type="project" value="UniProtKB-SubCell"/>
</dbReference>
<dbReference type="InterPro" id="IPR051539">
    <property type="entry name" value="T4SS-coupling_protein"/>
</dbReference>
<keyword evidence="5" id="KW-1133">Transmembrane helix</keyword>
<feature type="region of interest" description="Disordered" evidence="7">
    <location>
        <begin position="439"/>
        <end position="459"/>
    </location>
</feature>